<keyword evidence="5 11" id="KW-0444">Lipid biosynthesis</keyword>
<dbReference type="InterPro" id="IPR045034">
    <property type="entry name" value="O-acyltransferase_WSD1-like"/>
</dbReference>
<dbReference type="InterPro" id="IPR004255">
    <property type="entry name" value="O-acyltransferase_WSD1_N"/>
</dbReference>
<keyword evidence="6 11" id="KW-0808">Transferase</keyword>
<evidence type="ECO:0000313" key="12">
    <source>
        <dbReference type="EMBL" id="BBX16293.1"/>
    </source>
</evidence>
<dbReference type="GO" id="GO:0006071">
    <property type="term" value="P:glycerol metabolic process"/>
    <property type="evidence" value="ECO:0007669"/>
    <property type="project" value="UniProtKB-KW"/>
</dbReference>
<dbReference type="GO" id="GO:0019432">
    <property type="term" value="P:triglyceride biosynthetic process"/>
    <property type="evidence" value="ECO:0007669"/>
    <property type="project" value="UniProtKB-UniPathway"/>
</dbReference>
<dbReference type="PANTHER" id="PTHR31650">
    <property type="entry name" value="O-ACYLTRANSFERASE (WSD1-LIKE) FAMILY PROTEIN"/>
    <property type="match status" value="1"/>
</dbReference>
<keyword evidence="7 11" id="KW-0319">Glycerol metabolism</keyword>
<dbReference type="KEGG" id="mdu:MDUV_11530"/>
<gene>
    <name evidence="12" type="ORF">MDUV_11530</name>
</gene>
<accession>A0A7I7JWX3</accession>
<comment type="pathway">
    <text evidence="1 11">Glycerolipid metabolism; triacylglycerol biosynthesis.</text>
</comment>
<comment type="pathway">
    <text evidence="2">Lipid metabolism.</text>
</comment>
<evidence type="ECO:0000256" key="1">
    <source>
        <dbReference type="ARBA" id="ARBA00004771"/>
    </source>
</evidence>
<evidence type="ECO:0000256" key="7">
    <source>
        <dbReference type="ARBA" id="ARBA00022798"/>
    </source>
</evidence>
<dbReference type="InterPro" id="IPR014292">
    <property type="entry name" value="Acyl_transf_WS/DGAT"/>
</dbReference>
<evidence type="ECO:0000313" key="13">
    <source>
        <dbReference type="Proteomes" id="UP000467006"/>
    </source>
</evidence>
<name>A0A7I7JWX3_9MYCO</name>
<dbReference type="Pfam" id="PF06974">
    <property type="entry name" value="WS_DGAT_C"/>
    <property type="match status" value="1"/>
</dbReference>
<dbReference type="EMBL" id="AP022563">
    <property type="protein sequence ID" value="BBX16293.1"/>
    <property type="molecule type" value="Genomic_DNA"/>
</dbReference>
<evidence type="ECO:0000256" key="2">
    <source>
        <dbReference type="ARBA" id="ARBA00005189"/>
    </source>
</evidence>
<reference evidence="12 13" key="1">
    <citation type="journal article" date="2019" name="Emerg. Microbes Infect.">
        <title>Comprehensive subspecies identification of 175 nontuberculous mycobacteria species based on 7547 genomic profiles.</title>
        <authorList>
            <person name="Matsumoto Y."/>
            <person name="Kinjo T."/>
            <person name="Motooka D."/>
            <person name="Nabeya D."/>
            <person name="Jung N."/>
            <person name="Uechi K."/>
            <person name="Horii T."/>
            <person name="Iida T."/>
            <person name="Fujita J."/>
            <person name="Nakamura S."/>
        </authorList>
    </citation>
    <scope>NUCLEOTIDE SEQUENCE [LARGE SCALE GENOMIC DNA]</scope>
    <source>
        <strain evidence="12 13">JCM 6396</strain>
    </source>
</reference>
<dbReference type="AlphaFoldDB" id="A0A7I7JWX3"/>
<evidence type="ECO:0000256" key="10">
    <source>
        <dbReference type="ARBA" id="ARBA00048109"/>
    </source>
</evidence>
<dbReference type="InterPro" id="IPR009721">
    <property type="entry name" value="O-acyltransferase_WSD1_C"/>
</dbReference>
<dbReference type="Pfam" id="PF03007">
    <property type="entry name" value="WS_DGAT_cat"/>
    <property type="match status" value="1"/>
</dbReference>
<dbReference type="PANTHER" id="PTHR31650:SF1">
    <property type="entry name" value="WAX ESTER SYNTHASE_DIACYLGLYCEROL ACYLTRANSFERASE 4-RELATED"/>
    <property type="match status" value="1"/>
</dbReference>
<sequence>MATSAARLNVTDNSFLTLENHGGHMHVAGVLIFEGPPPPYDDVVERIQARLARVPRYRQKLADSPLRLGRPLWVDDPNFNIHYHLRHTALPAPGGTAQLETLVGRICSQRLDRTKPLWELWYVTGLEDDRFALIAKTHHALVDGIAGVDVATLLLDPVEDDGTRDGTAEWEPAAEPSDVQLAVAEVRDLLEGQWSVAKRALRALPHPRQAVQAAGEYLQGLRDFLGAVLDTAPPSPFNVAHGPHRRVTWFEIDLSEVKRVKNALGGTLNDVVVATVAGGLRSWMLDRGYPVDDVTLQAMVPKSVRADAERHAVGNRIAAMRAPLPVGVASPVERLRCVSAAMADLKSSKQVLGVEIYLGAQQFAPPMLLAQAARLNFSTRLFNLIVTNVPGPQFPLHMLGREMLSFLPIAPTPQGHTLGFGILSYNGKLGFCMIGDWEVMADIHDVADHIRAALHELQDAATAAESSH</sequence>
<dbReference type="UniPathway" id="UPA00282"/>
<evidence type="ECO:0000256" key="4">
    <source>
        <dbReference type="ARBA" id="ARBA00013244"/>
    </source>
</evidence>
<dbReference type="RefSeq" id="WP_098002643.1">
    <property type="nucleotide sequence ID" value="NZ_AP022563.1"/>
</dbReference>
<dbReference type="SUPFAM" id="SSF52777">
    <property type="entry name" value="CoA-dependent acyltransferases"/>
    <property type="match status" value="1"/>
</dbReference>
<evidence type="ECO:0000256" key="9">
    <source>
        <dbReference type="ARBA" id="ARBA00023315"/>
    </source>
</evidence>
<evidence type="ECO:0000256" key="3">
    <source>
        <dbReference type="ARBA" id="ARBA00009587"/>
    </source>
</evidence>
<organism evidence="12 13">
    <name type="scientific">Mycolicibacterium duvalii</name>
    <dbReference type="NCBI Taxonomy" id="39688"/>
    <lineage>
        <taxon>Bacteria</taxon>
        <taxon>Bacillati</taxon>
        <taxon>Actinomycetota</taxon>
        <taxon>Actinomycetes</taxon>
        <taxon>Mycobacteriales</taxon>
        <taxon>Mycobacteriaceae</taxon>
        <taxon>Mycolicibacterium</taxon>
    </lineage>
</organism>
<evidence type="ECO:0000256" key="5">
    <source>
        <dbReference type="ARBA" id="ARBA00022516"/>
    </source>
</evidence>
<dbReference type="GO" id="GO:0051701">
    <property type="term" value="P:biological process involved in interaction with host"/>
    <property type="evidence" value="ECO:0007669"/>
    <property type="project" value="TreeGrafter"/>
</dbReference>
<evidence type="ECO:0000256" key="8">
    <source>
        <dbReference type="ARBA" id="ARBA00023098"/>
    </source>
</evidence>
<dbReference type="GO" id="GO:0071731">
    <property type="term" value="P:response to nitric oxide"/>
    <property type="evidence" value="ECO:0007669"/>
    <property type="project" value="TreeGrafter"/>
</dbReference>
<dbReference type="GO" id="GO:0005886">
    <property type="term" value="C:plasma membrane"/>
    <property type="evidence" value="ECO:0007669"/>
    <property type="project" value="TreeGrafter"/>
</dbReference>
<evidence type="ECO:0000256" key="6">
    <source>
        <dbReference type="ARBA" id="ARBA00022679"/>
    </source>
</evidence>
<dbReference type="EC" id="2.3.1.20" evidence="4 11"/>
<dbReference type="GO" id="GO:0001666">
    <property type="term" value="P:response to hypoxia"/>
    <property type="evidence" value="ECO:0007669"/>
    <property type="project" value="TreeGrafter"/>
</dbReference>
<keyword evidence="8 11" id="KW-0443">Lipid metabolism</keyword>
<protein>
    <recommendedName>
        <fullName evidence="4 11">Diacylglycerol O-acyltransferase</fullName>
        <ecNumber evidence="4 11">2.3.1.20</ecNumber>
    </recommendedName>
</protein>
<keyword evidence="9 11" id="KW-0012">Acyltransferase</keyword>
<dbReference type="OrthoDB" id="9810950at2"/>
<evidence type="ECO:0000256" key="11">
    <source>
        <dbReference type="RuleBase" id="RU361241"/>
    </source>
</evidence>
<dbReference type="NCBIfam" id="TIGR02946">
    <property type="entry name" value="acyl_WS_DGAT"/>
    <property type="match status" value="1"/>
</dbReference>
<comment type="similarity">
    <text evidence="3 11">Belongs to the long-chain O-acyltransferase family.</text>
</comment>
<dbReference type="GO" id="GO:0004144">
    <property type="term" value="F:diacylglycerol O-acyltransferase activity"/>
    <property type="evidence" value="ECO:0007669"/>
    <property type="project" value="UniProtKB-EC"/>
</dbReference>
<dbReference type="Proteomes" id="UP000467006">
    <property type="component" value="Chromosome"/>
</dbReference>
<proteinExistence type="inferred from homology"/>
<comment type="catalytic activity">
    <reaction evidence="10 11">
        <text>an acyl-CoA + a 1,2-diacyl-sn-glycerol = a triacyl-sn-glycerol + CoA</text>
        <dbReference type="Rhea" id="RHEA:10868"/>
        <dbReference type="ChEBI" id="CHEBI:17815"/>
        <dbReference type="ChEBI" id="CHEBI:57287"/>
        <dbReference type="ChEBI" id="CHEBI:58342"/>
        <dbReference type="ChEBI" id="CHEBI:64615"/>
        <dbReference type="EC" id="2.3.1.20"/>
    </reaction>
</comment>
<keyword evidence="13" id="KW-1185">Reference proteome</keyword>